<sequence>MLEVKDDDKLVPCDCSSDLDSFERISTRTPHTYHCGSRSRGDMRTRTKAMVAEIRAGPMTSMMALSSSCLCPKESLDPRFEARQQQGMEAALSRAVAAAARYVADSNSDNTVVFEDALKTLIRHLDGVDPIGRLSLSNQFVTELLDYSPHILAANTSSAPTRSKLLRLLFSLALYNVRIRRYLCGELHLCGPVFDCLKLSLKEQLGPQNLIDILRLLQVLTYEKCLVLGIWANDLISFLMGEIIREIEVEWMPYCMAILCNLARLSKSVCGRIKKSSSYKAFSRRVIKLLSHDSRIVVVSSLVLVGYLEEKVRDMVYCSQNIHETFQCVFNVLIMGDGDCLMTRHIASDLLRRLVVSETQMISSVPVITSTGKDVMNYSFFNRCIQQTAELFVILDPRLEETVKIYNVLLAFCSLPQLRSPVCSAILRYAPTEARLTTPLMAIATTASISIEDAVLPEIPLKALRLLTYLIKEKMDSGEPISDMLGSDQLLSLIDSSVKTSVETSKPEVINQCQRITEGLRLAEVCSADEELRNGLFNVTTAALCAHISESQLITNPVVVFMEKPPPQRSERIAEWSIHGVAVVLELLRLLAALKDFSKLHKDQYWRSLKDPRLVSFLAYAVCYGDHEMVHNALVLYTHCSQLHAFPSRWLGDLIASCSQSRQSLNETRMTSPNLSTEMRAGEPMDIATSPVMKLSPGKNSRENDLLLDDLLKKIRDGFNVKDAKMSDVLGAYEKKILLLERRQRELEILVLAKDQALAQSEKLRMQFRSGNSEAEMSRIRSLVADCEVLREKLNVTNKQLELTRELLEEKTAAFQANIAQLTRERDDLASEVNQERELVLATNKLADDLKRKLETTSSALVERQNELVLLNQEKARFAESLNKVSSDLSALQNLHANELKRLNADILLRNDTIDKLSREAEAMQAKLLLKEQECDGYLKELDSLRCHDQKTQADLERMRKLRDEMRKLTEGFD</sequence>
<name>A0ABR1C3D8_NECAM</name>
<dbReference type="InterPro" id="IPR048701">
    <property type="entry name" value="CIP2A_N"/>
</dbReference>
<evidence type="ECO:0000259" key="2">
    <source>
        <dbReference type="Pfam" id="PF21044"/>
    </source>
</evidence>
<feature type="coiled-coil region" evidence="1">
    <location>
        <begin position="791"/>
        <end position="867"/>
    </location>
</feature>
<dbReference type="PANTHER" id="PTHR23161:SF2">
    <property type="entry name" value="PROTEIN CIP2A"/>
    <property type="match status" value="1"/>
</dbReference>
<proteinExistence type="predicted"/>
<dbReference type="Proteomes" id="UP001303046">
    <property type="component" value="Unassembled WGS sequence"/>
</dbReference>
<comment type="caution">
    <text evidence="3">The sequence shown here is derived from an EMBL/GenBank/DDBJ whole genome shotgun (WGS) entry which is preliminary data.</text>
</comment>
<keyword evidence="4" id="KW-1185">Reference proteome</keyword>
<organism evidence="3 4">
    <name type="scientific">Necator americanus</name>
    <name type="common">Human hookworm</name>
    <dbReference type="NCBI Taxonomy" id="51031"/>
    <lineage>
        <taxon>Eukaryota</taxon>
        <taxon>Metazoa</taxon>
        <taxon>Ecdysozoa</taxon>
        <taxon>Nematoda</taxon>
        <taxon>Chromadorea</taxon>
        <taxon>Rhabditida</taxon>
        <taxon>Rhabditina</taxon>
        <taxon>Rhabditomorpha</taxon>
        <taxon>Strongyloidea</taxon>
        <taxon>Ancylostomatidae</taxon>
        <taxon>Bunostominae</taxon>
        <taxon>Necator</taxon>
    </lineage>
</organism>
<dbReference type="Pfam" id="PF21044">
    <property type="entry name" value="CIP2A_N"/>
    <property type="match status" value="1"/>
</dbReference>
<gene>
    <name evidence="3" type="primary">Necator_chrII.g4848</name>
    <name evidence="3" type="ORF">RB195_017056</name>
</gene>
<dbReference type="InterPro" id="IPR042510">
    <property type="entry name" value="CIP2A"/>
</dbReference>
<feature type="domain" description="CIP2A N-terminal" evidence="2">
    <location>
        <begin position="121"/>
        <end position="664"/>
    </location>
</feature>
<protein>
    <recommendedName>
        <fullName evidence="2">CIP2A N-terminal domain-containing protein</fullName>
    </recommendedName>
</protein>
<accession>A0ABR1C3D8</accession>
<reference evidence="3 4" key="1">
    <citation type="submission" date="2023-08" db="EMBL/GenBank/DDBJ databases">
        <title>A Necator americanus chromosomal reference genome.</title>
        <authorList>
            <person name="Ilik V."/>
            <person name="Petrzelkova K.J."/>
            <person name="Pardy F."/>
            <person name="Fuh T."/>
            <person name="Niatou-Singa F.S."/>
            <person name="Gouil Q."/>
            <person name="Baker L."/>
            <person name="Ritchie M.E."/>
            <person name="Jex A.R."/>
            <person name="Gazzola D."/>
            <person name="Li H."/>
            <person name="Toshio Fujiwara R."/>
            <person name="Zhan B."/>
            <person name="Aroian R.V."/>
            <person name="Pafco B."/>
            <person name="Schwarz E.M."/>
        </authorList>
    </citation>
    <scope>NUCLEOTIDE SEQUENCE [LARGE SCALE GENOMIC DNA]</scope>
    <source>
        <strain evidence="3 4">Aroian</strain>
        <tissue evidence="3">Whole animal</tissue>
    </source>
</reference>
<keyword evidence="1" id="KW-0175">Coiled coil</keyword>
<evidence type="ECO:0000313" key="4">
    <source>
        <dbReference type="Proteomes" id="UP001303046"/>
    </source>
</evidence>
<evidence type="ECO:0000313" key="3">
    <source>
        <dbReference type="EMBL" id="KAK6733059.1"/>
    </source>
</evidence>
<evidence type="ECO:0000256" key="1">
    <source>
        <dbReference type="SAM" id="Coils"/>
    </source>
</evidence>
<dbReference type="PANTHER" id="PTHR23161">
    <property type="entry name" value="PROTEIN CIP2A"/>
    <property type="match status" value="1"/>
</dbReference>
<dbReference type="EMBL" id="JAVFWL010000002">
    <property type="protein sequence ID" value="KAK6733059.1"/>
    <property type="molecule type" value="Genomic_DNA"/>
</dbReference>